<dbReference type="GO" id="GO:0005524">
    <property type="term" value="F:ATP binding"/>
    <property type="evidence" value="ECO:0007669"/>
    <property type="project" value="InterPro"/>
</dbReference>
<organism evidence="3 4">
    <name type="scientific">Nostocoides australiense Ben110</name>
    <dbReference type="NCBI Taxonomy" id="1193182"/>
    <lineage>
        <taxon>Bacteria</taxon>
        <taxon>Bacillati</taxon>
        <taxon>Actinomycetota</taxon>
        <taxon>Actinomycetes</taxon>
        <taxon>Micrococcales</taxon>
        <taxon>Intrasporangiaceae</taxon>
        <taxon>Nostocoides</taxon>
    </lineage>
</organism>
<dbReference type="Gene3D" id="3.40.50.300">
    <property type="entry name" value="P-loop containing nucleotide triphosphate hydrolases"/>
    <property type="match status" value="2"/>
</dbReference>
<dbReference type="SUPFAM" id="SSF52540">
    <property type="entry name" value="P-loop containing nucleoside triphosphate hydrolases"/>
    <property type="match status" value="1"/>
</dbReference>
<gene>
    <name evidence="3" type="ORF">BN11_3140011</name>
</gene>
<reference evidence="3 4" key="1">
    <citation type="journal article" date="2013" name="ISME J.">
        <title>A metabolic model for members of the genus Tetrasphaera involved in enhanced biological phosphorus removal.</title>
        <authorList>
            <person name="Kristiansen R."/>
            <person name="Nguyen H.T.T."/>
            <person name="Saunders A.M."/>
            <person name="Nielsen J.L."/>
            <person name="Wimmer R."/>
            <person name="Le V.Q."/>
            <person name="McIlroy S.J."/>
            <person name="Petrovski S."/>
            <person name="Seviour R.J."/>
            <person name="Calteau A."/>
            <person name="Nielsen K.L."/>
            <person name="Nielsen P.H."/>
        </authorList>
    </citation>
    <scope>NUCLEOTIDE SEQUENCE [LARGE SCALE GENOMIC DNA]</scope>
    <source>
        <strain evidence="3 4">Ben110</strain>
    </source>
</reference>
<evidence type="ECO:0000259" key="2">
    <source>
        <dbReference type="SMART" id="SM00487"/>
    </source>
</evidence>
<dbReference type="Pfam" id="PF03457">
    <property type="entry name" value="HA"/>
    <property type="match status" value="2"/>
</dbReference>
<feature type="domain" description="Helicase ATP-binding" evidence="2">
    <location>
        <begin position="1"/>
        <end position="228"/>
    </location>
</feature>
<dbReference type="PANTHER" id="PTHR47396">
    <property type="entry name" value="TYPE I RESTRICTION ENZYME ECOKI R PROTEIN"/>
    <property type="match status" value="1"/>
</dbReference>
<dbReference type="InterPro" id="IPR014001">
    <property type="entry name" value="Helicase_ATP-bd"/>
</dbReference>
<dbReference type="GO" id="GO:0005829">
    <property type="term" value="C:cytosol"/>
    <property type="evidence" value="ECO:0007669"/>
    <property type="project" value="TreeGrafter"/>
</dbReference>
<dbReference type="InterPro" id="IPR027417">
    <property type="entry name" value="P-loop_NTPase"/>
</dbReference>
<comment type="caution">
    <text evidence="3">The sequence shown here is derived from an EMBL/GenBank/DDBJ whole genome shotgun (WGS) entry which is preliminary data.</text>
</comment>
<accession>W6K3R0</accession>
<dbReference type="InterPro" id="IPR006935">
    <property type="entry name" value="Helicase/UvrB_N"/>
</dbReference>
<dbReference type="PANTHER" id="PTHR47396:SF1">
    <property type="entry name" value="ATP-DEPENDENT HELICASE IRC3-RELATED"/>
    <property type="match status" value="1"/>
</dbReference>
<proteinExistence type="predicted"/>
<feature type="region of interest" description="Disordered" evidence="1">
    <location>
        <begin position="942"/>
        <end position="969"/>
    </location>
</feature>
<evidence type="ECO:0000313" key="3">
    <source>
        <dbReference type="EMBL" id="CCH73699.1"/>
    </source>
</evidence>
<dbReference type="SMART" id="SM00487">
    <property type="entry name" value="DEXDc"/>
    <property type="match status" value="1"/>
</dbReference>
<dbReference type="InterPro" id="IPR050742">
    <property type="entry name" value="Helicase_Restrict-Modif_Enz"/>
</dbReference>
<dbReference type="InterPro" id="IPR005114">
    <property type="entry name" value="Helicase_assoc"/>
</dbReference>
<dbReference type="STRING" id="1193182.BN11_3140011"/>
<dbReference type="AlphaFoldDB" id="W6K3R0"/>
<evidence type="ECO:0000313" key="4">
    <source>
        <dbReference type="Proteomes" id="UP000035763"/>
    </source>
</evidence>
<dbReference type="Proteomes" id="UP000035763">
    <property type="component" value="Unassembled WGS sequence"/>
</dbReference>
<evidence type="ECO:0000256" key="1">
    <source>
        <dbReference type="SAM" id="MobiDB-lite"/>
    </source>
</evidence>
<dbReference type="Gene3D" id="6.10.140.530">
    <property type="match status" value="2"/>
</dbReference>
<sequence length="969" mass="106213">MTPTPRSHQLEAIAAIQAHLHTTDRVNVLMACGSGKTLVGRWLAEQRRCATTLVVVPSLALIAQTLTEWRSANGWLFEALILCSDPSTAAGAEERAASDGEDIPTPFWARHRAQVTTSMHAAAHVLTERRPDRPLVVFSTYHSAPVAAAAARAAGIQFDLTIADEAHNLAGHPRADFRVVLGTELPTAARVFMTATQVNAVPAPPQPGWDDWSAPLSMSDTTLFGPVVYRLDFAEAIERKLLSDYEVLIYETPGQTAPDPVAALRAAAPTGLSRVLTFHGRVAKARAFAEAIDGTDLPDGRRVRAIAVAGADPALHRSRALAALEHPDPSTLIVVSSARCLAEGVDVPAVDGILFADPKASDVGIIQSVGRALRLAPGKKTGKVLIPVCYSADLDEDTTLSTSSFSAVWRILRGLRTLDARLSAELDSYTRPPSRRGREDGSRDTSLVTFDLPSATDLPALIARLVQNTSNAWDERFAELEAFAIEHGTANPPAKNKRLTTWCEYQRKAYRRGMLLPDRAAALRSLPGWTWDAEMRAWVEQWGEVYATIAPGGRLDVENPETMTRPLQTVSGRNRATTIGRWCAHQRVLARRGDLDTARRNYLKELPGWTYHALSDVDAACLDLLAEYVAWKGEANPPADYVDDDLPIGRWLNQIRRAKVLGTLSQALLDELEVTTPSPGSPGTLRWETRQTQWQIGLEVLHQYAAREGRCRMPENHTEPFEGIEYPLYVWCRRQRHDHRYDNLDPARAAALEAVPGWLWEIQPTPRISIDIGDARHGTRTGYVKGCRCQPCTDANRVAQASRDQRARAGGPSTDLISAARARGHLRILTGQGASQKGLARAADLNVKTIVDILEGQRTRIQPDTERIVLAITMNDVRQSHAPGTLVPAAPTWQLINDLVARGWPKSWIAREAGLGNTLQLKTDQVTAGNAQRIAELHAQLDDITPPPRRHRAPMPPLSEITADLTRSA</sequence>
<dbReference type="GO" id="GO:0016787">
    <property type="term" value="F:hydrolase activity"/>
    <property type="evidence" value="ECO:0007669"/>
    <property type="project" value="InterPro"/>
</dbReference>
<dbReference type="RefSeq" id="WP_053084144.1">
    <property type="nucleotide sequence ID" value="NZ_HG764815.1"/>
</dbReference>
<name>W6K3R0_9MICO</name>
<dbReference type="Pfam" id="PF04851">
    <property type="entry name" value="ResIII"/>
    <property type="match status" value="1"/>
</dbReference>
<keyword evidence="4" id="KW-1185">Reference proteome</keyword>
<dbReference type="EMBL" id="CAJA01000240">
    <property type="protein sequence ID" value="CCH73699.1"/>
    <property type="molecule type" value="Genomic_DNA"/>
</dbReference>
<dbReference type="GO" id="GO:0003677">
    <property type="term" value="F:DNA binding"/>
    <property type="evidence" value="ECO:0007669"/>
    <property type="project" value="InterPro"/>
</dbReference>
<protein>
    <recommendedName>
        <fullName evidence="2">Helicase ATP-binding domain-containing protein</fullName>
    </recommendedName>
</protein>
<dbReference type="CDD" id="cd18785">
    <property type="entry name" value="SF2_C"/>
    <property type="match status" value="1"/>
</dbReference>